<evidence type="ECO:0000313" key="1">
    <source>
        <dbReference type="EMBL" id="KPV73923.1"/>
    </source>
</evidence>
<dbReference type="AlphaFoldDB" id="A0A0P9IVZ3"/>
<proteinExistence type="predicted"/>
<dbReference type="RefSeq" id="XP_018269972.1">
    <property type="nucleotide sequence ID" value="XM_018414563.1"/>
</dbReference>
<reference evidence="1 2" key="1">
    <citation type="journal article" date="2015" name="Front. Microbiol.">
        <title>Genome sequence of the plant growth promoting endophytic yeast Rhodotorula graminis WP1.</title>
        <authorList>
            <person name="Firrincieli A."/>
            <person name="Otillar R."/>
            <person name="Salamov A."/>
            <person name="Schmutz J."/>
            <person name="Khan Z."/>
            <person name="Redman R.S."/>
            <person name="Fleck N.D."/>
            <person name="Lindquist E."/>
            <person name="Grigoriev I.V."/>
            <person name="Doty S.L."/>
        </authorList>
    </citation>
    <scope>NUCLEOTIDE SEQUENCE [LARGE SCALE GENOMIC DNA]</scope>
    <source>
        <strain evidence="1 2">WP1</strain>
    </source>
</reference>
<accession>A0A0P9IVZ3</accession>
<evidence type="ECO:0000313" key="2">
    <source>
        <dbReference type="Proteomes" id="UP000053890"/>
    </source>
</evidence>
<dbReference type="Proteomes" id="UP000053890">
    <property type="component" value="Unassembled WGS sequence"/>
</dbReference>
<gene>
    <name evidence="1" type="ORF">RHOBADRAFT_45215</name>
</gene>
<protein>
    <submittedName>
        <fullName evidence="1">Uncharacterized protein</fullName>
    </submittedName>
</protein>
<dbReference type="EMBL" id="KQ474081">
    <property type="protein sequence ID" value="KPV73923.1"/>
    <property type="molecule type" value="Genomic_DNA"/>
</dbReference>
<organism evidence="1 2">
    <name type="scientific">Rhodotorula graminis (strain WP1)</name>
    <dbReference type="NCBI Taxonomy" id="578459"/>
    <lineage>
        <taxon>Eukaryota</taxon>
        <taxon>Fungi</taxon>
        <taxon>Dikarya</taxon>
        <taxon>Basidiomycota</taxon>
        <taxon>Pucciniomycotina</taxon>
        <taxon>Microbotryomycetes</taxon>
        <taxon>Sporidiobolales</taxon>
        <taxon>Sporidiobolaceae</taxon>
        <taxon>Rhodotorula</taxon>
    </lineage>
</organism>
<dbReference type="GeneID" id="28975011"/>
<name>A0A0P9IVZ3_RHOGW</name>
<keyword evidence="2" id="KW-1185">Reference proteome</keyword>
<sequence>MDAHRSNLLDLAGAGHDLAGQLQGTHTCSPAFKYIVAGPAAAASWVLELPASDLSNKLASLIFVPTNLCRIRIIPLVPTAAWDRSSHAQLQGIIVGDRQRGENYRSPYFSLPRQVVGTSGATTNIKVKLELSGLAMEPANWRLSCHKNPRAPLAPIQTAPPIIYSALVGIKHMREEQSRPGMSTAKSRDCESILMSDFLGLLIVVELHNVPGAEAPKGGLDSWRHFVRLLTVDVYKAMRDFVARGGLDGRFARDAATWFVEHASEADEGEFDVFLAAAQRAIDWVKMLFTYDHTGRPIQPAFEFRSLKKAAHSAFVPQARRVL</sequence>